<feature type="transmembrane region" description="Helical" evidence="2">
    <location>
        <begin position="160"/>
        <end position="179"/>
    </location>
</feature>
<dbReference type="Proteomes" id="UP000182661">
    <property type="component" value="Unassembled WGS sequence"/>
</dbReference>
<feature type="transmembrane region" description="Helical" evidence="2">
    <location>
        <begin position="68"/>
        <end position="85"/>
    </location>
</feature>
<feature type="transmembrane region" description="Helical" evidence="2">
    <location>
        <begin position="333"/>
        <end position="352"/>
    </location>
</feature>
<gene>
    <name evidence="3" type="ORF">AX760_16305</name>
</gene>
<feature type="region of interest" description="Disordered" evidence="1">
    <location>
        <begin position="1"/>
        <end position="23"/>
    </location>
</feature>
<keyword evidence="2" id="KW-0472">Membrane</keyword>
<dbReference type="AlphaFoldDB" id="A0A657LT05"/>
<organism evidence="3 4">
    <name type="scientific">Pararhizobium antarcticum</name>
    <dbReference type="NCBI Taxonomy" id="1798805"/>
    <lineage>
        <taxon>Bacteria</taxon>
        <taxon>Pseudomonadati</taxon>
        <taxon>Pseudomonadota</taxon>
        <taxon>Alphaproteobacteria</taxon>
        <taxon>Hyphomicrobiales</taxon>
        <taxon>Rhizobiaceae</taxon>
        <taxon>Rhizobium/Agrobacterium group</taxon>
        <taxon>Pararhizobium</taxon>
    </lineage>
</organism>
<accession>A0A657LT05</accession>
<evidence type="ECO:0008006" key="5">
    <source>
        <dbReference type="Google" id="ProtNLM"/>
    </source>
</evidence>
<dbReference type="PANTHER" id="PTHR38592">
    <property type="entry name" value="BLL4819 PROTEIN"/>
    <property type="match status" value="1"/>
</dbReference>
<dbReference type="PIRSF" id="PIRSF028704">
    <property type="entry name" value="UPC028704"/>
    <property type="match status" value="1"/>
</dbReference>
<name>A0A657LT05_9HYPH</name>
<feature type="transmembrane region" description="Helical" evidence="2">
    <location>
        <begin position="246"/>
        <end position="267"/>
    </location>
</feature>
<keyword evidence="2" id="KW-1133">Transmembrane helix</keyword>
<feature type="transmembrane region" description="Helical" evidence="2">
    <location>
        <begin position="287"/>
        <end position="312"/>
    </location>
</feature>
<keyword evidence="2" id="KW-0812">Transmembrane</keyword>
<keyword evidence="4" id="KW-1185">Reference proteome</keyword>
<sequence length="390" mass="43798">MPMLTKTHSDPAPAPAPVLAQRAKRPRDPRLDVFRGVGMLIILVAHVPSDHWALWIPARFGFSDATEMFVFLSGMASAIAFGRLFDREGTLMLTARVVQRIWQIYWSHICVFLVIATLMSLAGNKPDGTSYIQSLNLVRFFDDPAPLLIGLLTLTYVPNYFDILPMYMVILALMPVMLLAERIHRLLPMVLMALLWLTAQFSLVHFPAEPWTERPWFFNPFGWQLIFFLGFFLMRGTFVAPPLNRWLMTLAFVIVVTTIPFAWYMILNASPFFREAAHALLPLTDKTAFGLLRLIHFLALAYIAVHAVGVGGRRLLHPIVYPVTGVLMKVGQQSLAVFIIGMVVAQIIGIWLDHAGRTPLPTAIANLAGFTVLIATAYLVGWFKAAPWKT</sequence>
<reference evidence="3 4" key="1">
    <citation type="submission" date="2016-02" db="EMBL/GenBank/DDBJ databases">
        <title>Genome sequencing of a beta-galactosidase producing bacteria Rhizobium sp. 59.</title>
        <authorList>
            <person name="Wang D."/>
            <person name="Kot W."/>
            <person name="Qin Y."/>
            <person name="Hansen L."/>
            <person name="Naqvi K."/>
            <person name="Rensing C."/>
        </authorList>
    </citation>
    <scope>NUCLEOTIDE SEQUENCE [LARGE SCALE GENOMIC DNA]</scope>
    <source>
        <strain evidence="3 4">59</strain>
    </source>
</reference>
<evidence type="ECO:0000313" key="4">
    <source>
        <dbReference type="Proteomes" id="UP000182661"/>
    </source>
</evidence>
<proteinExistence type="predicted"/>
<dbReference type="InterPro" id="IPR014550">
    <property type="entry name" value="UCP028704_OpgC"/>
</dbReference>
<evidence type="ECO:0000256" key="2">
    <source>
        <dbReference type="SAM" id="Phobius"/>
    </source>
</evidence>
<dbReference type="Pfam" id="PF10129">
    <property type="entry name" value="OpgC_C"/>
    <property type="match status" value="1"/>
</dbReference>
<comment type="caution">
    <text evidence="3">The sequence shown here is derived from an EMBL/GenBank/DDBJ whole genome shotgun (WGS) entry which is preliminary data.</text>
</comment>
<feature type="transmembrane region" description="Helical" evidence="2">
    <location>
        <begin position="186"/>
        <end position="204"/>
    </location>
</feature>
<dbReference type="EMBL" id="LSRP01000081">
    <property type="protein sequence ID" value="OJF97648.1"/>
    <property type="molecule type" value="Genomic_DNA"/>
</dbReference>
<dbReference type="PANTHER" id="PTHR38592:SF3">
    <property type="entry name" value="BLL4819 PROTEIN"/>
    <property type="match status" value="1"/>
</dbReference>
<feature type="transmembrane region" description="Helical" evidence="2">
    <location>
        <begin position="364"/>
        <end position="383"/>
    </location>
</feature>
<feature type="transmembrane region" description="Helical" evidence="2">
    <location>
        <begin position="105"/>
        <end position="123"/>
    </location>
</feature>
<evidence type="ECO:0000313" key="3">
    <source>
        <dbReference type="EMBL" id="OJF97648.1"/>
    </source>
</evidence>
<evidence type="ECO:0000256" key="1">
    <source>
        <dbReference type="SAM" id="MobiDB-lite"/>
    </source>
</evidence>
<feature type="transmembrane region" description="Helical" evidence="2">
    <location>
        <begin position="216"/>
        <end position="234"/>
    </location>
</feature>
<feature type="transmembrane region" description="Helical" evidence="2">
    <location>
        <begin position="31"/>
        <end position="48"/>
    </location>
</feature>
<protein>
    <recommendedName>
        <fullName evidence="5">OpgC protein</fullName>
    </recommendedName>
</protein>